<comment type="similarity">
    <text evidence="1">Belongs to the short-chain dehydrogenases/reductases (SDR) family.</text>
</comment>
<protein>
    <submittedName>
        <fullName evidence="5">Uncharacterized protein</fullName>
    </submittedName>
</protein>
<evidence type="ECO:0000256" key="4">
    <source>
        <dbReference type="SAM" id="MobiDB-lite"/>
    </source>
</evidence>
<feature type="region of interest" description="Disordered" evidence="4">
    <location>
        <begin position="1"/>
        <end position="20"/>
    </location>
</feature>
<dbReference type="PRINTS" id="PR00081">
    <property type="entry name" value="GDHRDH"/>
</dbReference>
<evidence type="ECO:0000256" key="3">
    <source>
        <dbReference type="ARBA" id="ARBA00023002"/>
    </source>
</evidence>
<dbReference type="EMBL" id="CP055898">
    <property type="protein sequence ID" value="QKX53139.1"/>
    <property type="molecule type" value="Genomic_DNA"/>
</dbReference>
<evidence type="ECO:0000256" key="2">
    <source>
        <dbReference type="ARBA" id="ARBA00022857"/>
    </source>
</evidence>
<gene>
    <name evidence="5" type="ORF">TRUGW13939_00215</name>
</gene>
<evidence type="ECO:0000313" key="5">
    <source>
        <dbReference type="EMBL" id="QKX53139.1"/>
    </source>
</evidence>
<dbReference type="PANTHER" id="PTHR24320:SF272">
    <property type="entry name" value="NAD(P)-BINDING ROSSMANN-FOLD SUPERFAMILY PROTEIN"/>
    <property type="match status" value="1"/>
</dbReference>
<sequence>MTDPTNPYKHLYENPNGVGDQRPTALQIVRDQGVVGTYAGKVALVTGGTNGIGLETARALHATGVDVFITARDATKGDKVRQDILSTSEGKGCFKIIMMDMDSLESVRNAAKSFLNQSDKLNILINNAGIMGTPYSLTKDGFERQFGVNHLAHFLLTNLLLPVLERSATAKLASRVVNVSSSSHRHAVVSWEHFNSHPIIYNGEVAYGQSKTANIWMSNYLDRVYGPRGVHSLSLGPGGIWTGLLAYTPPDLVAAFKESPEIAPNMQSAEQGAATTLWAAVGKGWEGRGGEYLHDCRIAPPETGDLYSVMSSFAAPWVRGREGDEDRLWEMSEKLVGVESHNTSH</sequence>
<dbReference type="RefSeq" id="XP_035339318.1">
    <property type="nucleotide sequence ID" value="XM_035483425.1"/>
</dbReference>
<dbReference type="InterPro" id="IPR002347">
    <property type="entry name" value="SDR_fam"/>
</dbReference>
<dbReference type="GeneID" id="55987730"/>
<name>A0A7H8QGT2_TALRU</name>
<reference evidence="6" key="1">
    <citation type="submission" date="2020-06" db="EMBL/GenBank/DDBJ databases">
        <title>A chromosome-scale genome assembly of Talaromyces rugulosus W13939.</title>
        <authorList>
            <person name="Wang B."/>
            <person name="Guo L."/>
            <person name="Ye K."/>
            <person name="Wang L."/>
        </authorList>
    </citation>
    <scope>NUCLEOTIDE SEQUENCE [LARGE SCALE GENOMIC DNA]</scope>
    <source>
        <strain evidence="6">W13939</strain>
    </source>
</reference>
<evidence type="ECO:0000256" key="1">
    <source>
        <dbReference type="ARBA" id="ARBA00006484"/>
    </source>
</evidence>
<keyword evidence="6" id="KW-1185">Reference proteome</keyword>
<dbReference type="Pfam" id="PF00106">
    <property type="entry name" value="adh_short"/>
    <property type="match status" value="1"/>
</dbReference>
<keyword evidence="3" id="KW-0560">Oxidoreductase</keyword>
<dbReference type="InterPro" id="IPR036291">
    <property type="entry name" value="NAD(P)-bd_dom_sf"/>
</dbReference>
<dbReference type="AlphaFoldDB" id="A0A7H8QGT2"/>
<dbReference type="KEGG" id="trg:TRUGW13939_00215"/>
<dbReference type="GO" id="GO:0016491">
    <property type="term" value="F:oxidoreductase activity"/>
    <property type="evidence" value="ECO:0007669"/>
    <property type="project" value="UniProtKB-KW"/>
</dbReference>
<proteinExistence type="inferred from homology"/>
<evidence type="ECO:0000313" key="6">
    <source>
        <dbReference type="Proteomes" id="UP000509510"/>
    </source>
</evidence>
<dbReference type="Gene3D" id="3.40.50.720">
    <property type="entry name" value="NAD(P)-binding Rossmann-like Domain"/>
    <property type="match status" value="1"/>
</dbReference>
<dbReference type="Proteomes" id="UP000509510">
    <property type="component" value="Chromosome I"/>
</dbReference>
<dbReference type="SUPFAM" id="SSF51735">
    <property type="entry name" value="NAD(P)-binding Rossmann-fold domains"/>
    <property type="match status" value="1"/>
</dbReference>
<accession>A0A7H8QGT2</accession>
<organism evidence="5 6">
    <name type="scientific">Talaromyces rugulosus</name>
    <name type="common">Penicillium rugulosum</name>
    <dbReference type="NCBI Taxonomy" id="121627"/>
    <lineage>
        <taxon>Eukaryota</taxon>
        <taxon>Fungi</taxon>
        <taxon>Dikarya</taxon>
        <taxon>Ascomycota</taxon>
        <taxon>Pezizomycotina</taxon>
        <taxon>Eurotiomycetes</taxon>
        <taxon>Eurotiomycetidae</taxon>
        <taxon>Eurotiales</taxon>
        <taxon>Trichocomaceae</taxon>
        <taxon>Talaromyces</taxon>
        <taxon>Talaromyces sect. Islandici</taxon>
    </lineage>
</organism>
<dbReference type="PANTHER" id="PTHR24320">
    <property type="entry name" value="RETINOL DEHYDROGENASE"/>
    <property type="match status" value="1"/>
</dbReference>
<dbReference type="OrthoDB" id="191139at2759"/>
<keyword evidence="2" id="KW-0521">NADP</keyword>